<organism evidence="2">
    <name type="scientific">Streptomyces globisporus</name>
    <dbReference type="NCBI Taxonomy" id="1908"/>
    <lineage>
        <taxon>Bacteria</taxon>
        <taxon>Bacillati</taxon>
        <taxon>Actinomycetota</taxon>
        <taxon>Actinomycetes</taxon>
        <taxon>Kitasatosporales</taxon>
        <taxon>Streptomycetaceae</taxon>
        <taxon>Streptomyces</taxon>
    </lineage>
</organism>
<feature type="region of interest" description="Disordered" evidence="1">
    <location>
        <begin position="1"/>
        <end position="23"/>
    </location>
</feature>
<dbReference type="AlphaFoldDB" id="A0A927BHC5"/>
<reference evidence="2" key="1">
    <citation type="journal article" date="2020" name="PLoS ONE">
        <title>Isolation and characterization of Streptomyces bacteriophages and Streptomyces strains encoding biosynthetic arsenals: Streptomyces strains and phages for antibiotic discovery.</title>
        <authorList>
            <person name="Montano E.T."/>
            <person name="Nideffer J.F."/>
            <person name="Brumage L."/>
            <person name="Erb M."/>
            <person name="Derman A.I."/>
            <person name="Davis J.P."/>
            <person name="Estrada E."/>
            <person name="Fu S."/>
            <person name="Le D."/>
            <person name="Vuppala A."/>
            <person name="Tran C."/>
            <person name="Luterstein E."/>
            <person name="Lakkaraju S."/>
            <person name="Panchagnula S."/>
            <person name="Ren C."/>
            <person name="Doan J."/>
            <person name="Tran S."/>
            <person name="Soriano J."/>
            <person name="Fujita Y."/>
            <person name="Gutala P."/>
            <person name="Fujii Q."/>
            <person name="Lee M."/>
            <person name="Bui A."/>
            <person name="Villarreal C."/>
            <person name="Shing S.R."/>
            <person name="Kim S."/>
            <person name="Freeman D."/>
            <person name="Racha V."/>
            <person name="Ho A."/>
            <person name="Kumar P."/>
            <person name="Falah K."/>
            <person name="Dawson T."/>
            <person name="Enustun E."/>
            <person name="Prichard A."/>
            <person name="Gomez A."/>
            <person name="Khanna K."/>
            <person name="Trigg S."/>
            <person name="Fernandez L."/>
            <person name="Pogliano K."/>
            <person name="Pogliano J."/>
        </authorList>
    </citation>
    <scope>NUCLEOTIDE SEQUENCE</scope>
    <source>
        <strain evidence="2">QF2</strain>
    </source>
</reference>
<protein>
    <submittedName>
        <fullName evidence="2">Uncharacterized protein</fullName>
    </submittedName>
</protein>
<evidence type="ECO:0000256" key="1">
    <source>
        <dbReference type="SAM" id="MobiDB-lite"/>
    </source>
</evidence>
<dbReference type="EMBL" id="JACWUS010000001">
    <property type="protein sequence ID" value="MBD2827640.1"/>
    <property type="molecule type" value="Genomic_DNA"/>
</dbReference>
<accession>A0A927BHC5</accession>
<comment type="caution">
    <text evidence="2">The sequence shown here is derived from an EMBL/GenBank/DDBJ whole genome shotgun (WGS) entry which is preliminary data.</text>
</comment>
<proteinExistence type="predicted"/>
<sequence length="131" mass="13586">MQLNQAPAEGGSSGGASPADLKSNRKTWIRVGEGIAGLKGGVGKALTKLADGQAGLGDTTGSVSAAAQKELYDSWKKYVSDVRGRCEALGGLLQQAGHDLSKSDKEALADLKRLQVNYEDTKPVGGQSKDK</sequence>
<evidence type="ECO:0000313" key="2">
    <source>
        <dbReference type="EMBL" id="MBD2827640.1"/>
    </source>
</evidence>
<feature type="compositionally biased region" description="Low complexity" evidence="1">
    <location>
        <begin position="1"/>
        <end position="19"/>
    </location>
</feature>
<gene>
    <name evidence="2" type="ORF">ID875_03240</name>
</gene>
<name>A0A927BHC5_STRGL</name>